<keyword evidence="6" id="KW-0687">Ribonucleoprotein</keyword>
<keyword evidence="4" id="KW-0862">Zinc</keyword>
<keyword evidence="3" id="KW-0863">Zinc-finger</keyword>
<protein>
    <recommendedName>
        <fullName evidence="9">60S ribosomal protein L37a</fullName>
    </recommendedName>
</protein>
<evidence type="ECO:0008006" key="9">
    <source>
        <dbReference type="Google" id="ProtNLM"/>
    </source>
</evidence>
<dbReference type="Pfam" id="PF01780">
    <property type="entry name" value="Ribosomal_L37ae"/>
    <property type="match status" value="1"/>
</dbReference>
<reference evidence="7 8" key="1">
    <citation type="submission" date="2019-06" db="EMBL/GenBank/DDBJ databases">
        <title>Discovery of a novel chromosome fission-fusion reversal in muntjac.</title>
        <authorList>
            <person name="Mudd A.B."/>
            <person name="Bredeson J.V."/>
            <person name="Baum R."/>
            <person name="Hockemeyer D."/>
            <person name="Rokhsar D.S."/>
        </authorList>
    </citation>
    <scope>NUCLEOTIDE SEQUENCE [LARGE SCALE GENOMIC DNA]</scope>
    <source>
        <strain evidence="7">UCam_UCB_Mr</strain>
        <tissue evidence="7">Fibroblast cell line</tissue>
    </source>
</reference>
<evidence type="ECO:0000313" key="8">
    <source>
        <dbReference type="Proteomes" id="UP000326062"/>
    </source>
</evidence>
<evidence type="ECO:0000313" key="7">
    <source>
        <dbReference type="EMBL" id="KAB0380017.1"/>
    </source>
</evidence>
<accession>A0A5J5MK61</accession>
<dbReference type="Proteomes" id="UP000326062">
    <property type="component" value="Chromosome 3"/>
</dbReference>
<dbReference type="GO" id="GO:0070180">
    <property type="term" value="F:large ribosomal subunit rRNA binding"/>
    <property type="evidence" value="ECO:0007669"/>
    <property type="project" value="TreeGrafter"/>
</dbReference>
<dbReference type="PANTHER" id="PTHR48188:SF1">
    <property type="entry name" value="LARGE RIBOSOMAL SUBUNIT PROTEIN EL43-RELATED"/>
    <property type="match status" value="1"/>
</dbReference>
<dbReference type="AlphaFoldDB" id="A0A5J5MK61"/>
<dbReference type="GO" id="GO:0006412">
    <property type="term" value="P:translation"/>
    <property type="evidence" value="ECO:0007669"/>
    <property type="project" value="InterPro"/>
</dbReference>
<evidence type="ECO:0000256" key="3">
    <source>
        <dbReference type="ARBA" id="ARBA00022771"/>
    </source>
</evidence>
<dbReference type="GO" id="GO:0008270">
    <property type="term" value="F:zinc ion binding"/>
    <property type="evidence" value="ECO:0007669"/>
    <property type="project" value="UniProtKB-KW"/>
</dbReference>
<dbReference type="InterPro" id="IPR011332">
    <property type="entry name" value="Ribosomal_zn-bd"/>
</dbReference>
<name>A0A5J5MK61_MUNRE</name>
<dbReference type="GO" id="GO:0022625">
    <property type="term" value="C:cytosolic large ribosomal subunit"/>
    <property type="evidence" value="ECO:0007669"/>
    <property type="project" value="TreeGrafter"/>
</dbReference>
<proteinExistence type="inferred from homology"/>
<evidence type="ECO:0000256" key="1">
    <source>
        <dbReference type="ARBA" id="ARBA00008672"/>
    </source>
</evidence>
<keyword evidence="8" id="KW-1185">Reference proteome</keyword>
<comment type="similarity">
    <text evidence="1">Belongs to the eukaryotic ribosomal protein eL43 family.</text>
</comment>
<dbReference type="SUPFAM" id="SSF57829">
    <property type="entry name" value="Zn-binding ribosomal proteins"/>
    <property type="match status" value="1"/>
</dbReference>
<evidence type="ECO:0000256" key="6">
    <source>
        <dbReference type="ARBA" id="ARBA00023274"/>
    </source>
</evidence>
<dbReference type="GO" id="GO:0003735">
    <property type="term" value="F:structural constituent of ribosome"/>
    <property type="evidence" value="ECO:0007669"/>
    <property type="project" value="InterPro"/>
</dbReference>
<evidence type="ECO:0000256" key="4">
    <source>
        <dbReference type="ARBA" id="ARBA00022833"/>
    </source>
</evidence>
<keyword evidence="2" id="KW-0479">Metal-binding</keyword>
<dbReference type="PANTHER" id="PTHR48188">
    <property type="entry name" value="60S RIBOSOMAL PROTEIN L43"/>
    <property type="match status" value="1"/>
</dbReference>
<dbReference type="InterPro" id="IPR002674">
    <property type="entry name" value="Ribosomal_eL43"/>
</dbReference>
<evidence type="ECO:0000256" key="5">
    <source>
        <dbReference type="ARBA" id="ARBA00022980"/>
    </source>
</evidence>
<dbReference type="InterPro" id="IPR011331">
    <property type="entry name" value="Ribosomal_eL37/eL43"/>
</dbReference>
<gene>
    <name evidence="7" type="ORF">FD755_007801</name>
</gene>
<comment type="caution">
    <text evidence="7">The sequence shown here is derived from an EMBL/GenBank/DDBJ whole genome shotgun (WGS) entry which is preliminary data.</text>
</comment>
<dbReference type="Gene3D" id="2.20.25.30">
    <property type="match status" value="1"/>
</dbReference>
<sequence length="83" mass="9460">MTNGTKVRTVGKYKTHYSTNNFIRKAVKKVEISQHTKYTCSFCGKTKTERRLVAGSCGGWTYNTISVVTVKSAIRRLKRLKDQ</sequence>
<keyword evidence="5" id="KW-0689">Ribosomal protein</keyword>
<dbReference type="EMBL" id="VCEB01000003">
    <property type="protein sequence ID" value="KAB0380017.1"/>
    <property type="molecule type" value="Genomic_DNA"/>
</dbReference>
<evidence type="ECO:0000256" key="2">
    <source>
        <dbReference type="ARBA" id="ARBA00022723"/>
    </source>
</evidence>
<organism evidence="7 8">
    <name type="scientific">Muntiacus reevesi</name>
    <name type="common">Reeves' muntjac</name>
    <name type="synonym">Cervus reevesi</name>
    <dbReference type="NCBI Taxonomy" id="9886"/>
    <lineage>
        <taxon>Eukaryota</taxon>
        <taxon>Metazoa</taxon>
        <taxon>Chordata</taxon>
        <taxon>Craniata</taxon>
        <taxon>Vertebrata</taxon>
        <taxon>Euteleostomi</taxon>
        <taxon>Mammalia</taxon>
        <taxon>Eutheria</taxon>
        <taxon>Laurasiatheria</taxon>
        <taxon>Artiodactyla</taxon>
        <taxon>Ruminantia</taxon>
        <taxon>Pecora</taxon>
        <taxon>Cervidae</taxon>
        <taxon>Muntiacinae</taxon>
        <taxon>Muntiacus</taxon>
    </lineage>
</organism>